<evidence type="ECO:0008006" key="4">
    <source>
        <dbReference type="Google" id="ProtNLM"/>
    </source>
</evidence>
<sequence>MKMKLFSLLLITLSISSGCTNHPVQNTKNQESSYSSIQPYTLTQKEKEFSSLTPIDPGELFVYKLLLTKNETVEVKVDHYAENQLKQTFIHMSSSLNKGESRISIGLDYLPGDQKERLWFATLEGAKGSTVEKLDVEEGAAFASDSLAGEKKLQHDKFVVIGTYIHNSLKTDILTPVLNEPNSLKTILKENENVYVFSCRIKKTKGK</sequence>
<evidence type="ECO:0000313" key="2">
    <source>
        <dbReference type="EMBL" id="MBM7691398.1"/>
    </source>
</evidence>
<reference evidence="2 3" key="1">
    <citation type="submission" date="2021-01" db="EMBL/GenBank/DDBJ databases">
        <title>Genomic Encyclopedia of Type Strains, Phase IV (KMG-IV): sequencing the most valuable type-strain genomes for metagenomic binning, comparative biology and taxonomic classification.</title>
        <authorList>
            <person name="Goeker M."/>
        </authorList>
    </citation>
    <scope>NUCLEOTIDE SEQUENCE [LARGE SCALE GENOMIC DNA]</scope>
    <source>
        <strain evidence="2 3">DSM 105482</strain>
    </source>
</reference>
<dbReference type="Proteomes" id="UP000823486">
    <property type="component" value="Unassembled WGS sequence"/>
</dbReference>
<dbReference type="EMBL" id="JAFBFI010000002">
    <property type="protein sequence ID" value="MBM7691398.1"/>
    <property type="molecule type" value="Genomic_DNA"/>
</dbReference>
<feature type="chain" id="PRO_5046897048" description="Lipoprotein" evidence="1">
    <location>
        <begin position="20"/>
        <end position="207"/>
    </location>
</feature>
<organism evidence="2 3">
    <name type="scientific">Peribacillus deserti</name>
    <dbReference type="NCBI Taxonomy" id="673318"/>
    <lineage>
        <taxon>Bacteria</taxon>
        <taxon>Bacillati</taxon>
        <taxon>Bacillota</taxon>
        <taxon>Bacilli</taxon>
        <taxon>Bacillales</taxon>
        <taxon>Bacillaceae</taxon>
        <taxon>Peribacillus</taxon>
    </lineage>
</organism>
<evidence type="ECO:0000313" key="3">
    <source>
        <dbReference type="Proteomes" id="UP000823486"/>
    </source>
</evidence>
<gene>
    <name evidence="2" type="ORF">JOC77_000803</name>
</gene>
<comment type="caution">
    <text evidence="2">The sequence shown here is derived from an EMBL/GenBank/DDBJ whole genome shotgun (WGS) entry which is preliminary data.</text>
</comment>
<name>A0ABS2QE07_9BACI</name>
<dbReference type="PROSITE" id="PS51257">
    <property type="entry name" value="PROKAR_LIPOPROTEIN"/>
    <property type="match status" value="1"/>
</dbReference>
<protein>
    <recommendedName>
        <fullName evidence="4">Lipoprotein</fullName>
    </recommendedName>
</protein>
<evidence type="ECO:0000256" key="1">
    <source>
        <dbReference type="SAM" id="SignalP"/>
    </source>
</evidence>
<accession>A0ABS2QE07</accession>
<keyword evidence="3" id="KW-1185">Reference proteome</keyword>
<proteinExistence type="predicted"/>
<keyword evidence="1" id="KW-0732">Signal</keyword>
<dbReference type="RefSeq" id="WP_204538848.1">
    <property type="nucleotide sequence ID" value="NZ_JAFBFI010000002.1"/>
</dbReference>
<feature type="signal peptide" evidence="1">
    <location>
        <begin position="1"/>
        <end position="19"/>
    </location>
</feature>